<evidence type="ECO:0000256" key="12">
    <source>
        <dbReference type="HAMAP-Rule" id="MF_01916"/>
    </source>
</evidence>
<keyword evidence="3 12" id="KW-0444">Lipid biosynthesis</keyword>
<evidence type="ECO:0000313" key="15">
    <source>
        <dbReference type="EMBL" id="SNZ00731.1"/>
    </source>
</evidence>
<feature type="active site" evidence="12">
    <location>
        <position position="212"/>
    </location>
</feature>
<evidence type="ECO:0000256" key="4">
    <source>
        <dbReference type="ARBA" id="ARBA00022679"/>
    </source>
</evidence>
<dbReference type="InterPro" id="IPR001736">
    <property type="entry name" value="PLipase_D/transphosphatidylase"/>
</dbReference>
<feature type="transmembrane region" description="Helical" evidence="12">
    <location>
        <begin position="33"/>
        <end position="53"/>
    </location>
</feature>
<feature type="active site" evidence="12">
    <location>
        <position position="388"/>
    </location>
</feature>
<protein>
    <recommendedName>
        <fullName evidence="12 13">Cardiolipin synthase</fullName>
        <shortName evidence="12">CL synthase</shortName>
        <ecNumber evidence="12 13">2.7.8.-</ecNumber>
    </recommendedName>
</protein>
<keyword evidence="9 12" id="KW-0472">Membrane</keyword>
<evidence type="ECO:0000256" key="11">
    <source>
        <dbReference type="ARBA" id="ARBA00023264"/>
    </source>
</evidence>
<evidence type="ECO:0000256" key="1">
    <source>
        <dbReference type="ARBA" id="ARBA00004651"/>
    </source>
</evidence>
<keyword evidence="8 12" id="KW-0443">Lipid metabolism</keyword>
<evidence type="ECO:0000313" key="16">
    <source>
        <dbReference type="Proteomes" id="UP000219048"/>
    </source>
</evidence>
<dbReference type="Pfam" id="PF13396">
    <property type="entry name" value="PLDc_N"/>
    <property type="match status" value="1"/>
</dbReference>
<dbReference type="InterPro" id="IPR025202">
    <property type="entry name" value="PLD-like_dom"/>
</dbReference>
<dbReference type="SUPFAM" id="SSF56024">
    <property type="entry name" value="Phospholipase D/nuclease"/>
    <property type="match status" value="2"/>
</dbReference>
<feature type="active site" evidence="12">
    <location>
        <position position="217"/>
    </location>
</feature>
<reference evidence="16" key="1">
    <citation type="submission" date="2017-09" db="EMBL/GenBank/DDBJ databases">
        <authorList>
            <person name="Varghese N."/>
            <person name="Submissions S."/>
        </authorList>
    </citation>
    <scope>NUCLEOTIDE SEQUENCE [LARGE SCALE GENOMIC DNA]</scope>
    <source>
        <strain evidence="16">DSM 25885</strain>
    </source>
</reference>
<feature type="transmembrane region" description="Helical" evidence="12">
    <location>
        <begin position="7"/>
        <end position="27"/>
    </location>
</feature>
<dbReference type="Proteomes" id="UP000219048">
    <property type="component" value="Unassembled WGS sequence"/>
</dbReference>
<evidence type="ECO:0000256" key="2">
    <source>
        <dbReference type="ARBA" id="ARBA00022475"/>
    </source>
</evidence>
<dbReference type="PROSITE" id="PS50035">
    <property type="entry name" value="PLD"/>
    <property type="match status" value="2"/>
</dbReference>
<keyword evidence="4 12" id="KW-0808">Transferase</keyword>
<dbReference type="InterPro" id="IPR027379">
    <property type="entry name" value="CLS_N"/>
</dbReference>
<dbReference type="NCBIfam" id="TIGR04265">
    <property type="entry name" value="bac_cardiolipin"/>
    <property type="match status" value="1"/>
</dbReference>
<evidence type="ECO:0000256" key="6">
    <source>
        <dbReference type="ARBA" id="ARBA00022737"/>
    </source>
</evidence>
<feature type="domain" description="PLD phosphodiesterase" evidence="14">
    <location>
        <begin position="383"/>
        <end position="410"/>
    </location>
</feature>
<keyword evidence="16" id="KW-1185">Reference proteome</keyword>
<dbReference type="CDD" id="cd09112">
    <property type="entry name" value="PLDc_CLS_2"/>
    <property type="match status" value="1"/>
</dbReference>
<dbReference type="AlphaFoldDB" id="A0A285MZ20"/>
<feature type="domain" description="PLD phosphodiesterase" evidence="14">
    <location>
        <begin position="205"/>
        <end position="232"/>
    </location>
</feature>
<dbReference type="SMART" id="SM00155">
    <property type="entry name" value="PLDc"/>
    <property type="match status" value="2"/>
</dbReference>
<evidence type="ECO:0000256" key="8">
    <source>
        <dbReference type="ARBA" id="ARBA00023098"/>
    </source>
</evidence>
<keyword evidence="6" id="KW-0677">Repeat</keyword>
<dbReference type="OrthoDB" id="9762009at2"/>
<keyword evidence="5 12" id="KW-0812">Transmembrane</keyword>
<feature type="active site" evidence="12">
    <location>
        <position position="390"/>
    </location>
</feature>
<dbReference type="InterPro" id="IPR030874">
    <property type="entry name" value="Cardiolipin_synth_Firmi"/>
</dbReference>
<dbReference type="GO" id="GO:0032049">
    <property type="term" value="P:cardiolipin biosynthetic process"/>
    <property type="evidence" value="ECO:0007669"/>
    <property type="project" value="UniProtKB-UniRule"/>
</dbReference>
<dbReference type="GO" id="GO:0005886">
    <property type="term" value="C:plasma membrane"/>
    <property type="evidence" value="ECO:0007669"/>
    <property type="project" value="UniProtKB-SubCell"/>
</dbReference>
<evidence type="ECO:0000256" key="5">
    <source>
        <dbReference type="ARBA" id="ARBA00022692"/>
    </source>
</evidence>
<dbReference type="EC" id="2.7.8.-" evidence="12 13"/>
<dbReference type="Gene3D" id="3.30.870.10">
    <property type="entry name" value="Endonuclease Chain A"/>
    <property type="match status" value="2"/>
</dbReference>
<dbReference type="RefSeq" id="WP_097046161.1">
    <property type="nucleotide sequence ID" value="NZ_OBEH01000003.1"/>
</dbReference>
<comment type="similarity">
    <text evidence="12">Belongs to the phospholipase D family. Cardiolipin synthase subfamily.</text>
</comment>
<evidence type="ECO:0000256" key="7">
    <source>
        <dbReference type="ARBA" id="ARBA00022989"/>
    </source>
</evidence>
<dbReference type="PANTHER" id="PTHR21248">
    <property type="entry name" value="CARDIOLIPIN SYNTHASE"/>
    <property type="match status" value="1"/>
</dbReference>
<feature type="active site" evidence="12">
    <location>
        <position position="395"/>
    </location>
</feature>
<comment type="subcellular location">
    <subcellularLocation>
        <location evidence="1 12">Cell membrane</location>
        <topology evidence="1 12">Multi-pass membrane protein</topology>
    </subcellularLocation>
</comment>
<feature type="active site" evidence="12">
    <location>
        <position position="210"/>
    </location>
</feature>
<keyword evidence="2 12" id="KW-1003">Cell membrane</keyword>
<keyword evidence="7 12" id="KW-1133">Transmembrane helix</keyword>
<dbReference type="PANTHER" id="PTHR21248:SF22">
    <property type="entry name" value="PHOSPHOLIPASE D"/>
    <property type="match status" value="1"/>
</dbReference>
<gene>
    <name evidence="15" type="ORF">SAMN06265377_2557</name>
</gene>
<dbReference type="Pfam" id="PF13091">
    <property type="entry name" value="PLDc_2"/>
    <property type="match status" value="2"/>
</dbReference>
<dbReference type="InterPro" id="IPR022924">
    <property type="entry name" value="Cardiolipin_synthase"/>
</dbReference>
<evidence type="ECO:0000256" key="9">
    <source>
        <dbReference type="ARBA" id="ARBA00023136"/>
    </source>
</evidence>
<dbReference type="GO" id="GO:0008808">
    <property type="term" value="F:cardiolipin synthase activity"/>
    <property type="evidence" value="ECO:0007669"/>
    <property type="project" value="UniProtKB-UniRule"/>
</dbReference>
<evidence type="ECO:0000256" key="13">
    <source>
        <dbReference type="NCBIfam" id="TIGR04265"/>
    </source>
</evidence>
<dbReference type="EMBL" id="OBEH01000003">
    <property type="protein sequence ID" value="SNZ00731.1"/>
    <property type="molecule type" value="Genomic_DNA"/>
</dbReference>
<accession>A0A285MZ20</accession>
<keyword evidence="10 12" id="KW-0594">Phospholipid biosynthesis</keyword>
<evidence type="ECO:0000259" key="14">
    <source>
        <dbReference type="PROSITE" id="PS50035"/>
    </source>
</evidence>
<comment type="function">
    <text evidence="12">Catalyzes the reversible phosphatidyl group transfer from one phosphatidylglycerol molecule to another to form cardiolipin (CL) (diphosphatidylglycerol) and glycerol.</text>
</comment>
<dbReference type="HAMAP" id="MF_01916">
    <property type="entry name" value="Cardiolipin_synth_Cls"/>
    <property type="match status" value="1"/>
</dbReference>
<proteinExistence type="inferred from homology"/>
<organism evidence="15 16">
    <name type="scientific">Flagellimonas pacifica</name>
    <dbReference type="NCBI Taxonomy" id="1247520"/>
    <lineage>
        <taxon>Bacteria</taxon>
        <taxon>Pseudomonadati</taxon>
        <taxon>Bacteroidota</taxon>
        <taxon>Flavobacteriia</taxon>
        <taxon>Flavobacteriales</taxon>
        <taxon>Flavobacteriaceae</taxon>
        <taxon>Flagellimonas</taxon>
    </lineage>
</organism>
<comment type="catalytic activity">
    <reaction evidence="12">
        <text>2 a 1,2-diacyl-sn-glycero-3-phospho-(1'-sn-glycerol) = a cardiolipin + glycerol</text>
        <dbReference type="Rhea" id="RHEA:31451"/>
        <dbReference type="ChEBI" id="CHEBI:17754"/>
        <dbReference type="ChEBI" id="CHEBI:62237"/>
        <dbReference type="ChEBI" id="CHEBI:64716"/>
    </reaction>
</comment>
<name>A0A285MZ20_9FLAO</name>
<dbReference type="CDD" id="cd09110">
    <property type="entry name" value="PLDc_CLS_1"/>
    <property type="match status" value="1"/>
</dbReference>
<evidence type="ECO:0000256" key="3">
    <source>
        <dbReference type="ARBA" id="ARBA00022516"/>
    </source>
</evidence>
<sequence>MTLSIVLVILYVVLAIAMIIGILVNGARPSKTLAWLLAIFTIPVGGIILYLLLGRNRRKNKILRKKQAVFSREIKPIPDGVLKIGNRYSRVIRLINKNCRFQPTLHNSTTLLKDGKTTFESIFEALEGATDYIHLQYYIFEEGELADRLLNLFRAKVNEGVKVRMIYDSIGSYTLSRKYVNDLKSVGVEVYPFLPFRFDHFLSSLNYRNHRKIIVVDGIHGFTGGINISDKYLKGDPNLGTWHDMHIRLTGPAAKQLEEVFIADWYLVAEEQLQLGNCIEKEEPINIEEKIVQIVSSGPEDDFPNIQQVYFEMINEAKNYVYITNPYIIPGNEILLALQTASLSGVDVRILVSEHADSNLVGWTVRSYFEPLLKAGVQLFLFPDGFLHSKVIVSDDAIVSIGTANIDIRSFEHNFEVNALIYDKSFSLQLKADFLNDCAKSRELTFYEHKQRSWITKLKEGAAKIFSPIL</sequence>
<keyword evidence="11 12" id="KW-1208">Phospholipid metabolism</keyword>
<evidence type="ECO:0000256" key="10">
    <source>
        <dbReference type="ARBA" id="ARBA00023209"/>
    </source>
</evidence>